<sequence length="128" mass="14293">MDDGNRIYEMALKSFEQFQENQMEIVKSISEIKERIIITEESTKSAHRKLNSQEEQTKTIIKMSTSIEYIAKQIEDALGAIKVHDGKFVTLEKAPGDNILGYWKLFIGGLIAGGTGLLIGLIMKGGMQ</sequence>
<evidence type="ECO:0000256" key="1">
    <source>
        <dbReference type="SAM" id="Phobius"/>
    </source>
</evidence>
<gene>
    <name evidence="2" type="ORF">HLPR_11570</name>
</gene>
<keyword evidence="3" id="KW-1185">Reference proteome</keyword>
<dbReference type="AlphaFoldDB" id="A0AAU9E2X3"/>
<dbReference type="Proteomes" id="UP001321786">
    <property type="component" value="Chromosome"/>
</dbReference>
<keyword evidence="1" id="KW-0472">Membrane</keyword>
<evidence type="ECO:0000313" key="2">
    <source>
        <dbReference type="EMBL" id="BEP28826.1"/>
    </source>
</evidence>
<feature type="transmembrane region" description="Helical" evidence="1">
    <location>
        <begin position="102"/>
        <end position="123"/>
    </location>
</feature>
<keyword evidence="1" id="KW-0812">Transmembrane</keyword>
<accession>A0AAU9E2X3</accession>
<protein>
    <submittedName>
        <fullName evidence="2">Uncharacterized protein</fullName>
    </submittedName>
</protein>
<reference evidence="2 3" key="1">
    <citation type="submission" date="2023-08" db="EMBL/GenBank/DDBJ databases">
        <title>Helicovermis profunda gen. nov., sp. nov., a novel mesophilic, fermentative bacterium within the Bacillota from a deep-sea hydrothermal vent chimney.</title>
        <authorList>
            <person name="Miyazaki U."/>
            <person name="Mizutani D."/>
            <person name="Hashimoto Y."/>
            <person name="Tame A."/>
            <person name="Sawayama S."/>
            <person name="Miyazaki J."/>
            <person name="Takai K."/>
            <person name="Nakagawa S."/>
        </authorList>
    </citation>
    <scope>NUCLEOTIDE SEQUENCE [LARGE SCALE GENOMIC DNA]</scope>
    <source>
        <strain evidence="2 3">S502</strain>
    </source>
</reference>
<dbReference type="RefSeq" id="WP_338537132.1">
    <property type="nucleotide sequence ID" value="NZ_AP028654.1"/>
</dbReference>
<organism evidence="2 3">
    <name type="scientific">Helicovermis profundi</name>
    <dbReference type="NCBI Taxonomy" id="3065157"/>
    <lineage>
        <taxon>Bacteria</taxon>
        <taxon>Bacillati</taxon>
        <taxon>Bacillota</taxon>
        <taxon>Clostridia</taxon>
        <taxon>Helicovermis</taxon>
    </lineage>
</organism>
<keyword evidence="1" id="KW-1133">Transmembrane helix</keyword>
<evidence type="ECO:0000313" key="3">
    <source>
        <dbReference type="Proteomes" id="UP001321786"/>
    </source>
</evidence>
<dbReference type="EMBL" id="AP028654">
    <property type="protein sequence ID" value="BEP28826.1"/>
    <property type="molecule type" value="Genomic_DNA"/>
</dbReference>
<proteinExistence type="predicted"/>
<dbReference type="KEGG" id="hprf:HLPR_11570"/>
<name>A0AAU9E2X3_9FIRM</name>